<accession>A0A1M6MJ24</accession>
<keyword evidence="3" id="KW-1185">Reference proteome</keyword>
<reference evidence="2 3" key="1">
    <citation type="submission" date="2016-11" db="EMBL/GenBank/DDBJ databases">
        <authorList>
            <person name="Jaros S."/>
            <person name="Januszkiewicz K."/>
            <person name="Wedrychowicz H."/>
        </authorList>
    </citation>
    <scope>NUCLEOTIDE SEQUENCE [LARGE SCALE GENOMIC DNA]</scope>
    <source>
        <strain evidence="2 3">DSM 21074</strain>
    </source>
</reference>
<dbReference type="OrthoDB" id="886549at2"/>
<evidence type="ECO:0000313" key="3">
    <source>
        <dbReference type="Proteomes" id="UP000184418"/>
    </source>
</evidence>
<organism evidence="2 3">
    <name type="scientific">Hymenobacter daecheongensis DSM 21074</name>
    <dbReference type="NCBI Taxonomy" id="1121955"/>
    <lineage>
        <taxon>Bacteria</taxon>
        <taxon>Pseudomonadati</taxon>
        <taxon>Bacteroidota</taxon>
        <taxon>Cytophagia</taxon>
        <taxon>Cytophagales</taxon>
        <taxon>Hymenobacteraceae</taxon>
        <taxon>Hymenobacter</taxon>
    </lineage>
</organism>
<proteinExistence type="predicted"/>
<feature type="transmembrane region" description="Helical" evidence="1">
    <location>
        <begin position="140"/>
        <end position="159"/>
    </location>
</feature>
<dbReference type="RefSeq" id="WP_073112659.1">
    <property type="nucleotide sequence ID" value="NZ_FQYN01000013.1"/>
</dbReference>
<gene>
    <name evidence="2" type="ORF">SAMN02745146_0292</name>
</gene>
<sequence length="188" mass="19565">MQTPATFSPAQLSAADHPLAITPQELATNATDYLLWGTAVGTAAIVQAVAPELEGLSFRVAVAGAGLAAFGFHFYRGLRQELRSGQGEAVRLLRLATWVLLAVLPALVPRLGWATVLPLLLFAMGTRTFVAGGILQRRTLIFGGAAAWVFATMALRLPAPADQMLLLAAGAAAALLLPGAVLRAATRA</sequence>
<keyword evidence="1" id="KW-1133">Transmembrane helix</keyword>
<keyword evidence="1" id="KW-0472">Membrane</keyword>
<evidence type="ECO:0000313" key="2">
    <source>
        <dbReference type="EMBL" id="SHJ83479.1"/>
    </source>
</evidence>
<dbReference type="Proteomes" id="UP000184418">
    <property type="component" value="Unassembled WGS sequence"/>
</dbReference>
<name>A0A1M6MJ24_9BACT</name>
<feature type="transmembrane region" description="Helical" evidence="1">
    <location>
        <begin position="33"/>
        <end position="50"/>
    </location>
</feature>
<feature type="transmembrane region" description="Helical" evidence="1">
    <location>
        <begin position="90"/>
        <end position="108"/>
    </location>
</feature>
<protein>
    <submittedName>
        <fullName evidence="2">Uncharacterized protein</fullName>
    </submittedName>
</protein>
<dbReference type="STRING" id="1121955.SAMN02745146_0292"/>
<dbReference type="AlphaFoldDB" id="A0A1M6MJ24"/>
<keyword evidence="1" id="KW-0812">Transmembrane</keyword>
<feature type="transmembrane region" description="Helical" evidence="1">
    <location>
        <begin position="165"/>
        <end position="185"/>
    </location>
</feature>
<feature type="transmembrane region" description="Helical" evidence="1">
    <location>
        <begin position="56"/>
        <end position="78"/>
    </location>
</feature>
<feature type="transmembrane region" description="Helical" evidence="1">
    <location>
        <begin position="114"/>
        <end position="135"/>
    </location>
</feature>
<dbReference type="EMBL" id="FQYN01000013">
    <property type="protein sequence ID" value="SHJ83479.1"/>
    <property type="molecule type" value="Genomic_DNA"/>
</dbReference>
<evidence type="ECO:0000256" key="1">
    <source>
        <dbReference type="SAM" id="Phobius"/>
    </source>
</evidence>